<protein>
    <recommendedName>
        <fullName evidence="5">Ferric reductase</fullName>
    </recommendedName>
</protein>
<comment type="caution">
    <text evidence="3">The sequence shown here is derived from an EMBL/GenBank/DDBJ whole genome shotgun (WGS) entry which is preliminary data.</text>
</comment>
<keyword evidence="2" id="KW-0812">Transmembrane</keyword>
<gene>
    <name evidence="3" type="ORF">C498_04795</name>
</gene>
<organism evidence="3 4">
    <name type="scientific">Haloferax volcanii (strain ATCC 29605 / DSM 3757 / JCM 8879 / NBRC 14742 / NCIMB 2012 / VKM B-1768 / DS2)</name>
    <name type="common">Halobacterium volcanii</name>
    <dbReference type="NCBI Taxonomy" id="309800"/>
    <lineage>
        <taxon>Archaea</taxon>
        <taxon>Methanobacteriati</taxon>
        <taxon>Methanobacteriota</taxon>
        <taxon>Stenosarchaea group</taxon>
        <taxon>Halobacteria</taxon>
        <taxon>Halobacteriales</taxon>
        <taxon>Haloferacaceae</taxon>
        <taxon>Haloferax</taxon>
    </lineage>
</organism>
<feature type="transmembrane region" description="Helical" evidence="2">
    <location>
        <begin position="213"/>
        <end position="230"/>
    </location>
</feature>
<dbReference type="EMBL" id="AOHU01000036">
    <property type="protein sequence ID" value="ELY34799.1"/>
    <property type="molecule type" value="Genomic_DNA"/>
</dbReference>
<dbReference type="AlphaFoldDB" id="A0A384KLF4"/>
<keyword evidence="2" id="KW-1133">Transmembrane helix</keyword>
<feature type="region of interest" description="Disordered" evidence="1">
    <location>
        <begin position="35"/>
        <end position="60"/>
    </location>
</feature>
<feature type="transmembrane region" description="Helical" evidence="2">
    <location>
        <begin position="188"/>
        <end position="207"/>
    </location>
</feature>
<dbReference type="GeneID" id="8926703"/>
<evidence type="ECO:0008006" key="5">
    <source>
        <dbReference type="Google" id="ProtNLM"/>
    </source>
</evidence>
<name>A0A384KLF4_HALVD</name>
<feature type="transmembrane region" description="Helical" evidence="2">
    <location>
        <begin position="155"/>
        <end position="176"/>
    </location>
</feature>
<reference evidence="3 4" key="2">
    <citation type="journal article" date="2014" name="PLoS Genet.">
        <title>Phylogenetically driven sequencing of extremely halophilic archaea reveals strategies for static and dynamic osmo-response.</title>
        <authorList>
            <person name="Becker E.A."/>
            <person name="Seitzer P.M."/>
            <person name="Tritt A."/>
            <person name="Larsen D."/>
            <person name="Krusor M."/>
            <person name="Yao A.I."/>
            <person name="Wu D."/>
            <person name="Madern D."/>
            <person name="Eisen J.A."/>
            <person name="Darling A.E."/>
            <person name="Facciotti M.T."/>
        </authorList>
    </citation>
    <scope>NUCLEOTIDE SEQUENCE [LARGE SCALE GENOMIC DNA]</scope>
    <source>
        <strain evidence="4">ATCC 29605 / DSM 3757 / JCM 8879 / NBRC 14742 / NCIMB 2012 / VKM B-1768 / DS2</strain>
    </source>
</reference>
<evidence type="ECO:0000256" key="1">
    <source>
        <dbReference type="SAM" id="MobiDB-lite"/>
    </source>
</evidence>
<dbReference type="Proteomes" id="UP000011532">
    <property type="component" value="Unassembled WGS sequence"/>
</dbReference>
<evidence type="ECO:0000256" key="2">
    <source>
        <dbReference type="SAM" id="Phobius"/>
    </source>
</evidence>
<proteinExistence type="predicted"/>
<keyword evidence="2" id="KW-0472">Membrane</keyword>
<reference evidence="4" key="1">
    <citation type="submission" date="2012-11" db="EMBL/GenBank/DDBJ databases">
        <authorList>
            <person name="Becker E.A."/>
            <person name="Seitzer P."/>
            <person name="Tritt A."/>
            <person name="Larsen D."/>
            <person name="Yao A."/>
            <person name="Wu D."/>
            <person name="Darling A."/>
            <person name="Eisen J.A."/>
            <person name="Facciotti M.T."/>
        </authorList>
    </citation>
    <scope>NUCLEOTIDE SEQUENCE [LARGE SCALE GENOMIC DNA]</scope>
    <source>
        <strain evidence="4">ATCC 29605 / DSM 3757 / JCM 8879 / NBRC 14742 / NCIMB 2012 / VKM B-1768 / DS2</strain>
    </source>
</reference>
<evidence type="ECO:0000313" key="3">
    <source>
        <dbReference type="EMBL" id="ELY34799.1"/>
    </source>
</evidence>
<sequence length="246" mass="25947">MSVPWRRNRHLIVGVGIALLLLAVIAGVGLQSNEPSGDFAEPPSDADLPTNDAPTGGEARDTASLVGTISRVSMEHSYTLMFLATLTGILSRRGTPGLVRLRAQRVHTLLAYGAGALVALHVLTQLDSLSLIADVLSQVVTGGLAGVDTRGLSKAVGVGIGLCAVVVTTVAAVSFLRPRLFTGSVRPYVVHAFVYAGFATIHALVLGHESTQYVTFTAVVLGTLGLQYAWSRYQSNRRKKGQMVSN</sequence>
<dbReference type="RefSeq" id="WP_004041787.1">
    <property type="nucleotide sequence ID" value="NC_013967.1"/>
</dbReference>
<accession>A0A384KLF4</accession>
<feature type="transmembrane region" description="Helical" evidence="2">
    <location>
        <begin position="12"/>
        <end position="30"/>
    </location>
</feature>
<evidence type="ECO:0000313" key="4">
    <source>
        <dbReference type="Proteomes" id="UP000011532"/>
    </source>
</evidence>